<keyword evidence="1" id="KW-0175">Coiled coil</keyword>
<keyword evidence="2" id="KW-0812">Transmembrane</keyword>
<dbReference type="AlphaFoldDB" id="A0A2H9M2U4"/>
<evidence type="ECO:0000313" key="3">
    <source>
        <dbReference type="EMBL" id="PIV13620.1"/>
    </source>
</evidence>
<feature type="transmembrane region" description="Helical" evidence="2">
    <location>
        <begin position="80"/>
        <end position="100"/>
    </location>
</feature>
<dbReference type="EMBL" id="PEUT01000049">
    <property type="protein sequence ID" value="PIV13620.1"/>
    <property type="molecule type" value="Genomic_DNA"/>
</dbReference>
<evidence type="ECO:0000313" key="4">
    <source>
        <dbReference type="Proteomes" id="UP000230713"/>
    </source>
</evidence>
<feature type="transmembrane region" description="Helical" evidence="2">
    <location>
        <begin position="141"/>
        <end position="160"/>
    </location>
</feature>
<feature type="transmembrane region" description="Helical" evidence="2">
    <location>
        <begin position="12"/>
        <end position="32"/>
    </location>
</feature>
<gene>
    <name evidence="3" type="ORF">COS45_02045</name>
</gene>
<sequence length="162" mass="18550">MSIISSFDAFIYILVLVLILEAITLVLQYFLVDFEGVQKAKKEIKALQEKAKQASSKKQTEISKQVLMSTFSMMKYQKQYLIASFILFPLFFFLLQNPVFMSNFSSILTLNVDSIRQVICSGEGCIRGPVLFIFGVSLSWFWTYILLFMAASIIGSKLFLKY</sequence>
<keyword evidence="2" id="KW-1133">Transmembrane helix</keyword>
<evidence type="ECO:0000256" key="2">
    <source>
        <dbReference type="SAM" id="Phobius"/>
    </source>
</evidence>
<organism evidence="3 4">
    <name type="scientific">Huberarchaeum crystalense</name>
    <dbReference type="NCBI Taxonomy" id="2014257"/>
    <lineage>
        <taxon>Archaea</taxon>
        <taxon>Candidatus Huberarchaeota</taxon>
        <taxon>Candidatus Huberarchaeia</taxon>
        <taxon>Candidatus Huberarchaeales</taxon>
        <taxon>Candidatus Huberarchaeaceae</taxon>
        <taxon>Candidatus Huberarchaeum</taxon>
    </lineage>
</organism>
<comment type="caution">
    <text evidence="3">The sequence shown here is derived from an EMBL/GenBank/DDBJ whole genome shotgun (WGS) entry which is preliminary data.</text>
</comment>
<keyword evidence="2" id="KW-0472">Membrane</keyword>
<proteinExistence type="predicted"/>
<dbReference type="Proteomes" id="UP000230713">
    <property type="component" value="Unassembled WGS sequence"/>
</dbReference>
<accession>A0A2H9M2U4</accession>
<evidence type="ECO:0008006" key="5">
    <source>
        <dbReference type="Google" id="ProtNLM"/>
    </source>
</evidence>
<evidence type="ECO:0000256" key="1">
    <source>
        <dbReference type="SAM" id="Coils"/>
    </source>
</evidence>
<reference evidence="4" key="1">
    <citation type="submission" date="2017-09" db="EMBL/GenBank/DDBJ databases">
        <title>Depth-based differentiation of microbial function through sediment-hosted aquifers and enrichment of novel symbionts in the deep terrestrial subsurface.</title>
        <authorList>
            <person name="Probst A.J."/>
            <person name="Ladd B."/>
            <person name="Jarett J.K."/>
            <person name="Geller-Mcgrath D.E."/>
            <person name="Sieber C.M.K."/>
            <person name="Emerson J.B."/>
            <person name="Anantharaman K."/>
            <person name="Thomas B.C."/>
            <person name="Malmstrom R."/>
            <person name="Stieglmeier M."/>
            <person name="Klingl A."/>
            <person name="Woyke T."/>
            <person name="Ryan C.M."/>
            <person name="Banfield J.F."/>
        </authorList>
    </citation>
    <scope>NUCLEOTIDE SEQUENCE [LARGE SCALE GENOMIC DNA]</scope>
</reference>
<feature type="coiled-coil region" evidence="1">
    <location>
        <begin position="37"/>
        <end position="64"/>
    </location>
</feature>
<name>A0A2H9M2U4_HUBC1</name>
<protein>
    <recommendedName>
        <fullName evidence="5">DUF106 domain-containing protein</fullName>
    </recommendedName>
</protein>